<comment type="subcellular location">
    <subcellularLocation>
        <location evidence="1 7">Cell membrane</location>
        <topology evidence="1 7">Multi-pass membrane protein</topology>
    </subcellularLocation>
</comment>
<keyword evidence="4 7" id="KW-0812">Transmembrane</keyword>
<evidence type="ECO:0000256" key="7">
    <source>
        <dbReference type="RuleBase" id="RU368041"/>
    </source>
</evidence>
<evidence type="ECO:0000256" key="6">
    <source>
        <dbReference type="ARBA" id="ARBA00023136"/>
    </source>
</evidence>
<keyword evidence="5 7" id="KW-1133">Transmembrane helix</keyword>
<dbReference type="GO" id="GO:0005886">
    <property type="term" value="C:plasma membrane"/>
    <property type="evidence" value="ECO:0007669"/>
    <property type="project" value="UniProtKB-SubCell"/>
</dbReference>
<feature type="transmembrane region" description="Helical" evidence="7">
    <location>
        <begin position="62"/>
        <end position="86"/>
    </location>
</feature>
<protein>
    <recommendedName>
        <fullName evidence="7">Sodium/potassium-transporting ATPase subunit beta-1-interacting protein</fullName>
        <shortName evidence="7">Na(+)/K(+)-transporting ATPase subunit beta-1-interacting protein</shortName>
    </recommendedName>
</protein>
<evidence type="ECO:0000313" key="8">
    <source>
        <dbReference type="EMBL" id="CAH1985401.1"/>
    </source>
</evidence>
<dbReference type="Pfam" id="PF05640">
    <property type="entry name" value="NKAIN"/>
    <property type="match status" value="1"/>
</dbReference>
<dbReference type="GO" id="GO:0002028">
    <property type="term" value="P:regulation of sodium ion transport"/>
    <property type="evidence" value="ECO:0007669"/>
    <property type="project" value="UniProtKB-UniRule"/>
</dbReference>
<evidence type="ECO:0000256" key="5">
    <source>
        <dbReference type="ARBA" id="ARBA00022989"/>
    </source>
</evidence>
<evidence type="ECO:0000256" key="4">
    <source>
        <dbReference type="ARBA" id="ARBA00022692"/>
    </source>
</evidence>
<organism evidence="8 9">
    <name type="scientific">Acanthoscelides obtectus</name>
    <name type="common">Bean weevil</name>
    <name type="synonym">Bruchus obtectus</name>
    <dbReference type="NCBI Taxonomy" id="200917"/>
    <lineage>
        <taxon>Eukaryota</taxon>
        <taxon>Metazoa</taxon>
        <taxon>Ecdysozoa</taxon>
        <taxon>Arthropoda</taxon>
        <taxon>Hexapoda</taxon>
        <taxon>Insecta</taxon>
        <taxon>Pterygota</taxon>
        <taxon>Neoptera</taxon>
        <taxon>Endopterygota</taxon>
        <taxon>Coleoptera</taxon>
        <taxon>Polyphaga</taxon>
        <taxon>Cucujiformia</taxon>
        <taxon>Chrysomeloidea</taxon>
        <taxon>Chrysomelidae</taxon>
        <taxon>Bruchinae</taxon>
        <taxon>Bruchini</taxon>
        <taxon>Acanthoscelides</taxon>
    </lineage>
</organism>
<keyword evidence="9" id="KW-1185">Reference proteome</keyword>
<dbReference type="PANTHER" id="PTHR13084:SF6">
    <property type="entry name" value="SODIUM_POTASSIUM-TRANSPORTING ATPASE SUBUNIT BETA-1-INTERACTING PROTEIN"/>
    <property type="match status" value="1"/>
</dbReference>
<dbReference type="EMBL" id="CAKOFQ010006978">
    <property type="protein sequence ID" value="CAH1985401.1"/>
    <property type="molecule type" value="Genomic_DNA"/>
</dbReference>
<keyword evidence="3 7" id="KW-1003">Cell membrane</keyword>
<feature type="transmembrane region" description="Helical" evidence="7">
    <location>
        <begin position="34"/>
        <end position="55"/>
    </location>
</feature>
<dbReference type="AlphaFoldDB" id="A0A9P0KYB9"/>
<keyword evidence="6 7" id="KW-0472">Membrane</keyword>
<feature type="transmembrane region" description="Helical" evidence="7">
    <location>
        <begin position="142"/>
        <end position="163"/>
    </location>
</feature>
<gene>
    <name evidence="8" type="ORF">ACAOBT_LOCUS16655</name>
</gene>
<dbReference type="PANTHER" id="PTHR13084">
    <property type="entry name" value="T-CELL LYMPHOMA BREAKPOINT-ASSOCIATED TARGET 1-RELATED"/>
    <property type="match status" value="1"/>
</dbReference>
<dbReference type="OrthoDB" id="10050321at2759"/>
<evidence type="ECO:0000256" key="1">
    <source>
        <dbReference type="ARBA" id="ARBA00004651"/>
    </source>
</evidence>
<dbReference type="InterPro" id="IPR008516">
    <property type="entry name" value="Na/K-Atpase_Interacting"/>
</dbReference>
<comment type="caution">
    <text evidence="8">The sequence shown here is derived from an EMBL/GenBank/DDBJ whole genome shotgun (WGS) entry which is preliminary data.</text>
</comment>
<reference evidence="8" key="1">
    <citation type="submission" date="2022-03" db="EMBL/GenBank/DDBJ databases">
        <authorList>
            <person name="Sayadi A."/>
        </authorList>
    </citation>
    <scope>NUCLEOTIDE SEQUENCE</scope>
</reference>
<evidence type="ECO:0000313" key="9">
    <source>
        <dbReference type="Proteomes" id="UP001152888"/>
    </source>
</evidence>
<evidence type="ECO:0000256" key="3">
    <source>
        <dbReference type="ARBA" id="ARBA00022475"/>
    </source>
</evidence>
<evidence type="ECO:0000256" key="2">
    <source>
        <dbReference type="ARBA" id="ARBA00006364"/>
    </source>
</evidence>
<accession>A0A9P0KYB9</accession>
<name>A0A9P0KYB9_ACAOB</name>
<sequence>MGFCTRRYFFLSICLLQMVSVVERQIFDFLGYLWIPILINFFEIIFIIFGFFGAYQYRPKYIIAYLLWHIFWLGWNIFLICLYLNVAGLDHEKNKVLKLDLNSDSWWKKEGPGCKVKDIDAIPVEYEGCLIDYVHVEIVQAVIQSFFALLNTIMGIWLSRIFLEEDDTFNFEKPDGPDNILLHPMYVNPNDNLQSSNRFINLAPNKYVLSDGVNSKLTHLRVDAIRYPQRSNSFNSINKIASKGSIRPKSVCTDDYYC</sequence>
<dbReference type="Proteomes" id="UP001152888">
    <property type="component" value="Unassembled WGS sequence"/>
</dbReference>
<proteinExistence type="inferred from homology"/>
<comment type="similarity">
    <text evidence="2 7">Belongs to the NKAIN family.</text>
</comment>